<dbReference type="InterPro" id="IPR026960">
    <property type="entry name" value="RVT-Znf"/>
</dbReference>
<feature type="domain" description="Reverse transcriptase zinc-binding" evidence="1">
    <location>
        <begin position="316"/>
        <end position="396"/>
    </location>
</feature>
<keyword evidence="2" id="KW-0808">Transferase</keyword>
<dbReference type="Pfam" id="PF13966">
    <property type="entry name" value="zf-RVT"/>
    <property type="match status" value="1"/>
</dbReference>
<proteinExistence type="predicted"/>
<dbReference type="AlphaFoldDB" id="A0A396IIG0"/>
<dbReference type="EMBL" id="PSQE01000003">
    <property type="protein sequence ID" value="RHN65446.1"/>
    <property type="molecule type" value="Genomic_DNA"/>
</dbReference>
<organism evidence="2 3">
    <name type="scientific">Medicago truncatula</name>
    <name type="common">Barrel medic</name>
    <name type="synonym">Medicago tribuloides</name>
    <dbReference type="NCBI Taxonomy" id="3880"/>
    <lineage>
        <taxon>Eukaryota</taxon>
        <taxon>Viridiplantae</taxon>
        <taxon>Streptophyta</taxon>
        <taxon>Embryophyta</taxon>
        <taxon>Tracheophyta</taxon>
        <taxon>Spermatophyta</taxon>
        <taxon>Magnoliopsida</taxon>
        <taxon>eudicotyledons</taxon>
        <taxon>Gunneridae</taxon>
        <taxon>Pentapetalae</taxon>
        <taxon>rosids</taxon>
        <taxon>fabids</taxon>
        <taxon>Fabales</taxon>
        <taxon>Fabaceae</taxon>
        <taxon>Papilionoideae</taxon>
        <taxon>50 kb inversion clade</taxon>
        <taxon>NPAAA clade</taxon>
        <taxon>Hologalegina</taxon>
        <taxon>IRL clade</taxon>
        <taxon>Trifolieae</taxon>
        <taxon>Medicago</taxon>
    </lineage>
</organism>
<keyword evidence="2" id="KW-0548">Nucleotidyltransferase</keyword>
<evidence type="ECO:0000313" key="3">
    <source>
        <dbReference type="Proteomes" id="UP000265566"/>
    </source>
</evidence>
<evidence type="ECO:0000313" key="2">
    <source>
        <dbReference type="EMBL" id="RHN65446.1"/>
    </source>
</evidence>
<dbReference type="PANTHER" id="PTHR33116:SF86">
    <property type="entry name" value="REVERSE TRANSCRIPTASE DOMAIN-CONTAINING PROTEIN"/>
    <property type="match status" value="1"/>
</dbReference>
<accession>A0A396IIG0</accession>
<keyword evidence="2" id="KW-0695">RNA-directed DNA polymerase</keyword>
<sequence length="399" mass="46665">MVFCRANKSEAQNLMEIFADYQSISGQKINLNKSEMVFNSNLNQTIQTEFQQYMTIKITNNIDKYLGLPTQVLKNQIFNFIMERNLSFSSRGVLIRAVIQAIPSYVMSTFLIPQGICERIEKAISRFWWGGSEEKRRIHWKSKEVLFKSKFNGGQGFRTMHHFNEALFAKQAWRLIHQPQTLISKCLKAKYYPHTDLLRARRGRNPSFVWSSIHHAEWVIQKGGCWKIGNGSQVNVWEDNWIPQHNGFKIYTPGANSSSIRQVKELLVEDPRGWHQSILENHFLSFESERIQQLPLVQEVLEDSYMWMYSQDGNYTVKSGYNFIKEWHYNSLPGPSNNNNNQRIWKASWNLDTIPRHKDLLWSVLNDAVPVRKALHSKGITRDMFCPRCVTKIESLKSI</sequence>
<gene>
    <name evidence="2" type="ORF">MtrunA17_Chr3g0079991</name>
</gene>
<name>A0A396IIG0_MEDTR</name>
<dbReference type="Proteomes" id="UP000265566">
    <property type="component" value="Chromosome 3"/>
</dbReference>
<comment type="caution">
    <text evidence="2">The sequence shown here is derived from an EMBL/GenBank/DDBJ whole genome shotgun (WGS) entry which is preliminary data.</text>
</comment>
<dbReference type="Gramene" id="rna13285">
    <property type="protein sequence ID" value="RHN65446.1"/>
    <property type="gene ID" value="gene13285"/>
</dbReference>
<evidence type="ECO:0000259" key="1">
    <source>
        <dbReference type="Pfam" id="PF13966"/>
    </source>
</evidence>
<protein>
    <submittedName>
        <fullName evidence="2">Putative reverse transcriptase zinc-binding domain-containing protein</fullName>
    </submittedName>
</protein>
<reference evidence="3" key="1">
    <citation type="journal article" date="2018" name="Nat. Plants">
        <title>Whole-genome landscape of Medicago truncatula symbiotic genes.</title>
        <authorList>
            <person name="Pecrix Y."/>
            <person name="Staton S.E."/>
            <person name="Sallet E."/>
            <person name="Lelandais-Briere C."/>
            <person name="Moreau S."/>
            <person name="Carrere S."/>
            <person name="Blein T."/>
            <person name="Jardinaud M.F."/>
            <person name="Latrasse D."/>
            <person name="Zouine M."/>
            <person name="Zahm M."/>
            <person name="Kreplak J."/>
            <person name="Mayjonade B."/>
            <person name="Satge C."/>
            <person name="Perez M."/>
            <person name="Cauet S."/>
            <person name="Marande W."/>
            <person name="Chantry-Darmon C."/>
            <person name="Lopez-Roques C."/>
            <person name="Bouchez O."/>
            <person name="Berard A."/>
            <person name="Debelle F."/>
            <person name="Munos S."/>
            <person name="Bendahmane A."/>
            <person name="Berges H."/>
            <person name="Niebel A."/>
            <person name="Buitink J."/>
            <person name="Frugier F."/>
            <person name="Benhamed M."/>
            <person name="Crespi M."/>
            <person name="Gouzy J."/>
            <person name="Gamas P."/>
        </authorList>
    </citation>
    <scope>NUCLEOTIDE SEQUENCE [LARGE SCALE GENOMIC DNA]</scope>
    <source>
        <strain evidence="3">cv. Jemalong A17</strain>
    </source>
</reference>
<dbReference type="PANTHER" id="PTHR33116">
    <property type="entry name" value="REVERSE TRANSCRIPTASE ZINC-BINDING DOMAIN-CONTAINING PROTEIN-RELATED-RELATED"/>
    <property type="match status" value="1"/>
</dbReference>
<dbReference type="GO" id="GO:0003964">
    <property type="term" value="F:RNA-directed DNA polymerase activity"/>
    <property type="evidence" value="ECO:0007669"/>
    <property type="project" value="UniProtKB-KW"/>
</dbReference>